<accession>A0A377TLN8</accession>
<organism evidence="2 3">
    <name type="scientific">Klebsiella pneumoniae</name>
    <dbReference type="NCBI Taxonomy" id="573"/>
    <lineage>
        <taxon>Bacteria</taxon>
        <taxon>Pseudomonadati</taxon>
        <taxon>Pseudomonadota</taxon>
        <taxon>Gammaproteobacteria</taxon>
        <taxon>Enterobacterales</taxon>
        <taxon>Enterobacteriaceae</taxon>
        <taxon>Klebsiella/Raoultella group</taxon>
        <taxon>Klebsiella</taxon>
        <taxon>Klebsiella pneumoniae complex</taxon>
    </lineage>
</organism>
<gene>
    <name evidence="2" type="ORF">NCTC9140_01972</name>
</gene>
<reference evidence="2 3" key="1">
    <citation type="submission" date="2018-06" db="EMBL/GenBank/DDBJ databases">
        <authorList>
            <consortium name="Pathogen Informatics"/>
            <person name="Doyle S."/>
        </authorList>
    </citation>
    <scope>NUCLEOTIDE SEQUENCE [LARGE SCALE GENOMIC DNA]</scope>
    <source>
        <strain evidence="2 3">NCTC9140</strain>
    </source>
</reference>
<dbReference type="EMBL" id="UGKQ01000007">
    <property type="protein sequence ID" value="STS80269.1"/>
    <property type="molecule type" value="Genomic_DNA"/>
</dbReference>
<dbReference type="Gene3D" id="3.30.1360.100">
    <property type="entry name" value="General secretion pathway protein M, EpsM"/>
    <property type="match status" value="1"/>
</dbReference>
<dbReference type="InterPro" id="IPR023229">
    <property type="entry name" value="T2SS_M_periplasmic_sf"/>
</dbReference>
<dbReference type="AlphaFoldDB" id="A0A377TLN8"/>
<feature type="region of interest" description="Disordered" evidence="1">
    <location>
        <begin position="150"/>
        <end position="176"/>
    </location>
</feature>
<proteinExistence type="predicted"/>
<name>A0A377TLN8_KLEPN</name>
<evidence type="ECO:0000313" key="2">
    <source>
        <dbReference type="EMBL" id="STS80269.1"/>
    </source>
</evidence>
<sequence length="262" mass="28367">MREAASHGLTVVRLQPQGKRLQNHLQPCAVQALIDWLDAPADARRQRDFAVRDRAAVAGPGWVTVNHLLLERDDGRLTGSRADCCWSLSVVAHRHRSGRACWPPCCRRRTGGGNLAAASGAARRNRSTGMGNGFERLAWSLTLAGLAGLSQRSPRRDGSGPAVGPSRSAPTGGAAHRPASLLSRWLMSTIARQGRGGGHLQPDRRAVQRRTLPAYHRRRRASGGRADCTPRSAAWSWPRLMAPSAVRWDGAVALTLVRTLIS</sequence>
<evidence type="ECO:0000256" key="1">
    <source>
        <dbReference type="SAM" id="MobiDB-lite"/>
    </source>
</evidence>
<protein>
    <submittedName>
        <fullName evidence="2">General secretion pathway protein M</fullName>
    </submittedName>
</protein>
<evidence type="ECO:0000313" key="3">
    <source>
        <dbReference type="Proteomes" id="UP000254938"/>
    </source>
</evidence>
<dbReference type="Proteomes" id="UP000254938">
    <property type="component" value="Unassembled WGS sequence"/>
</dbReference>
<dbReference type="SUPFAM" id="SSF103054">
    <property type="entry name" value="General secretion pathway protein M, EpsM"/>
    <property type="match status" value="1"/>
</dbReference>